<evidence type="ECO:0000256" key="1">
    <source>
        <dbReference type="SAM" id="MobiDB-lite"/>
    </source>
</evidence>
<name>A0A5J9WE02_9POAL</name>
<feature type="compositionally biased region" description="Basic and acidic residues" evidence="1">
    <location>
        <begin position="134"/>
        <end position="154"/>
    </location>
</feature>
<comment type="caution">
    <text evidence="2">The sequence shown here is derived from an EMBL/GenBank/DDBJ whole genome shotgun (WGS) entry which is preliminary data.</text>
</comment>
<dbReference type="SUPFAM" id="SSF50494">
    <property type="entry name" value="Trypsin-like serine proteases"/>
    <property type="match status" value="1"/>
</dbReference>
<dbReference type="PANTHER" id="PTHR47389:SF5">
    <property type="entry name" value="OS09G0436700 PROTEIN"/>
    <property type="match status" value="1"/>
</dbReference>
<proteinExistence type="predicted"/>
<dbReference type="Gramene" id="TVU45494">
    <property type="protein sequence ID" value="TVU45494"/>
    <property type="gene ID" value="EJB05_04983"/>
</dbReference>
<dbReference type="Pfam" id="PF13365">
    <property type="entry name" value="Trypsin_2"/>
    <property type="match status" value="1"/>
</dbReference>
<dbReference type="EMBL" id="RWGY01000004">
    <property type="protein sequence ID" value="TVU45494.1"/>
    <property type="molecule type" value="Genomic_DNA"/>
</dbReference>
<feature type="compositionally biased region" description="Polar residues" evidence="1">
    <location>
        <begin position="169"/>
        <end position="183"/>
    </location>
</feature>
<feature type="non-terminal residue" evidence="2">
    <location>
        <position position="1"/>
    </location>
</feature>
<dbReference type="Gene3D" id="2.30.42.10">
    <property type="match status" value="1"/>
</dbReference>
<dbReference type="PANTHER" id="PTHR47389">
    <property type="entry name" value="OS09G0436400 PROTEIN"/>
    <property type="match status" value="1"/>
</dbReference>
<sequence length="655" mass="72104">MQSADMPISGDAVDMQGHPLWPWLKPISLSCRSMTGRSPSLPPPRNHHPAPRRQPRLSSGTSPSEDVVALPWRLPTTESAMATSPSRRPPWAPPRRHPRRRRLPKFQGTTIHAPPPPHPLPGRQLTHKMHQQSHKSDSELAPEKIRKSSCHDHSGSTSSTTPTKSSTHGQPESPNTGSYNSNNRVKRRKFGASEGLSQEEAAEGQMGSDSSSCSSPLREPLAPLVPIWTSKTGKVYTGLTKDRAALDMYHQAHHKYLKKQACQARLPTLRSSRTVTCIKECYSPMQKEIFLNAAKSVLSLSAYCDGVEINRCSGVLIELDPVKESATILTSASLICIERPFDEWTDKNTLLRPSLGSAAPSPRHRRADEDLGQDQLLPLSIIYAVLCPRIHIAPLLVTVHLLDGTIADCELLYFSKQYDIAFYAIFGESPVQALSLESNLEDGKDLYVLARNKNMDLICKTVQVKYVDPCEYQHNHYMFIDGSIPKCGTGGILLNSSGRIVGMLFDTAPLTAFIQSSLILRCLGLLRKFGRLPRPQLGLKLGTVGFLDIAQIELLSRNYGVASGIIILEVSAGCAFESVGIRTGDVILSCQGANISNVTQLEEVLLDIGEKHFENGNGVTSKVDIEFCVFRVRKGTRRVISFTVELSDGVEVFHS</sequence>
<feature type="compositionally biased region" description="Basic residues" evidence="1">
    <location>
        <begin position="94"/>
        <end position="104"/>
    </location>
</feature>
<feature type="compositionally biased region" description="Low complexity" evidence="1">
    <location>
        <begin position="155"/>
        <end position="168"/>
    </location>
</feature>
<dbReference type="Proteomes" id="UP000324897">
    <property type="component" value="Chromosome 5"/>
</dbReference>
<gene>
    <name evidence="2" type="ORF">EJB05_04983</name>
</gene>
<evidence type="ECO:0000313" key="3">
    <source>
        <dbReference type="Proteomes" id="UP000324897"/>
    </source>
</evidence>
<dbReference type="SUPFAM" id="SSF50156">
    <property type="entry name" value="PDZ domain-like"/>
    <property type="match status" value="1"/>
</dbReference>
<dbReference type="InterPro" id="IPR009003">
    <property type="entry name" value="Peptidase_S1_PA"/>
</dbReference>
<keyword evidence="3" id="KW-1185">Reference proteome</keyword>
<organism evidence="2 3">
    <name type="scientific">Eragrostis curvula</name>
    <name type="common">weeping love grass</name>
    <dbReference type="NCBI Taxonomy" id="38414"/>
    <lineage>
        <taxon>Eukaryota</taxon>
        <taxon>Viridiplantae</taxon>
        <taxon>Streptophyta</taxon>
        <taxon>Embryophyta</taxon>
        <taxon>Tracheophyta</taxon>
        <taxon>Spermatophyta</taxon>
        <taxon>Magnoliopsida</taxon>
        <taxon>Liliopsida</taxon>
        <taxon>Poales</taxon>
        <taxon>Poaceae</taxon>
        <taxon>PACMAD clade</taxon>
        <taxon>Chloridoideae</taxon>
        <taxon>Eragrostideae</taxon>
        <taxon>Eragrostidinae</taxon>
        <taxon>Eragrostis</taxon>
    </lineage>
</organism>
<dbReference type="AlphaFoldDB" id="A0A5J9WE02"/>
<evidence type="ECO:0000313" key="2">
    <source>
        <dbReference type="EMBL" id="TVU45494.1"/>
    </source>
</evidence>
<accession>A0A5J9WE02</accession>
<dbReference type="InterPro" id="IPR036034">
    <property type="entry name" value="PDZ_sf"/>
</dbReference>
<feature type="non-terminal residue" evidence="2">
    <location>
        <position position="655"/>
    </location>
</feature>
<feature type="region of interest" description="Disordered" evidence="1">
    <location>
        <begin position="34"/>
        <end position="217"/>
    </location>
</feature>
<dbReference type="OrthoDB" id="692687at2759"/>
<reference evidence="2 3" key="1">
    <citation type="journal article" date="2019" name="Sci. Rep.">
        <title>A high-quality genome of Eragrostis curvula grass provides insights into Poaceae evolution and supports new strategies to enhance forage quality.</title>
        <authorList>
            <person name="Carballo J."/>
            <person name="Santos B.A.C.M."/>
            <person name="Zappacosta D."/>
            <person name="Garbus I."/>
            <person name="Selva J.P."/>
            <person name="Gallo C.A."/>
            <person name="Diaz A."/>
            <person name="Albertini E."/>
            <person name="Caccamo M."/>
            <person name="Echenique V."/>
        </authorList>
    </citation>
    <scope>NUCLEOTIDE SEQUENCE [LARGE SCALE GENOMIC DNA]</scope>
    <source>
        <strain evidence="3">cv. Victoria</strain>
        <tissue evidence="2">Leaf</tissue>
    </source>
</reference>
<evidence type="ECO:0008006" key="4">
    <source>
        <dbReference type="Google" id="ProtNLM"/>
    </source>
</evidence>
<feature type="compositionally biased region" description="Basic residues" evidence="1">
    <location>
        <begin position="45"/>
        <end position="55"/>
    </location>
</feature>
<protein>
    <recommendedName>
        <fullName evidence="4">PDZ domain-containing protein</fullName>
    </recommendedName>
</protein>